<keyword evidence="3" id="KW-0813">Transport</keyword>
<gene>
    <name evidence="13" type="ORF">FHU40_004549</name>
</gene>
<keyword evidence="5 12" id="KW-0812">Transmembrane</keyword>
<evidence type="ECO:0000256" key="9">
    <source>
        <dbReference type="ARBA" id="ARBA00023136"/>
    </source>
</evidence>
<comment type="catalytic activity">
    <reaction evidence="10">
        <text>Mg(2+)(in) = Mg(2+)(out)</text>
        <dbReference type="Rhea" id="RHEA:29827"/>
        <dbReference type="ChEBI" id="CHEBI:18420"/>
    </reaction>
</comment>
<comment type="function">
    <text evidence="11">Mediates influx of magnesium ions. Alternates between open and closed states. Activated by low cytoplasmic Mg(2+) levels. Inactive when cytoplasmic Mg(2+) levels are high.</text>
</comment>
<keyword evidence="9 12" id="KW-0472">Membrane</keyword>
<organism evidence="13 14">
    <name type="scientific">Nocardioides soli</name>
    <dbReference type="NCBI Taxonomy" id="1036020"/>
    <lineage>
        <taxon>Bacteria</taxon>
        <taxon>Bacillati</taxon>
        <taxon>Actinomycetota</taxon>
        <taxon>Actinomycetes</taxon>
        <taxon>Propionibacteriales</taxon>
        <taxon>Nocardioidaceae</taxon>
        <taxon>Nocardioides</taxon>
    </lineage>
</organism>
<evidence type="ECO:0000256" key="2">
    <source>
        <dbReference type="ARBA" id="ARBA00009765"/>
    </source>
</evidence>
<dbReference type="Gene3D" id="1.20.58.340">
    <property type="entry name" value="Magnesium transport protein CorA, transmembrane region"/>
    <property type="match status" value="2"/>
</dbReference>
<reference evidence="13 14" key="1">
    <citation type="submission" date="2020-08" db="EMBL/GenBank/DDBJ databases">
        <title>Sequencing the genomes of 1000 actinobacteria strains.</title>
        <authorList>
            <person name="Klenk H.-P."/>
        </authorList>
    </citation>
    <scope>NUCLEOTIDE SEQUENCE [LARGE SCALE GENOMIC DNA]</scope>
    <source>
        <strain evidence="13 14">DSM 105498</strain>
    </source>
</reference>
<dbReference type="InterPro" id="IPR002523">
    <property type="entry name" value="MgTranspt_CorA/ZnTranspt_ZntB"/>
</dbReference>
<comment type="subcellular location">
    <subcellularLocation>
        <location evidence="1">Cell membrane</location>
        <topology evidence="1">Multi-pass membrane protein</topology>
    </subcellularLocation>
</comment>
<dbReference type="SUPFAM" id="SSF143865">
    <property type="entry name" value="CorA soluble domain-like"/>
    <property type="match status" value="1"/>
</dbReference>
<protein>
    <submittedName>
        <fullName evidence="13">Magnesium transporter</fullName>
    </submittedName>
</protein>
<name>A0A7W4W0M6_9ACTN</name>
<evidence type="ECO:0000256" key="3">
    <source>
        <dbReference type="ARBA" id="ARBA00022448"/>
    </source>
</evidence>
<keyword evidence="14" id="KW-1185">Reference proteome</keyword>
<dbReference type="GO" id="GO:0005886">
    <property type="term" value="C:plasma membrane"/>
    <property type="evidence" value="ECO:0007669"/>
    <property type="project" value="UniProtKB-SubCell"/>
</dbReference>
<dbReference type="EMBL" id="JACHWR010000003">
    <property type="protein sequence ID" value="MBB3044712.1"/>
    <property type="molecule type" value="Genomic_DNA"/>
</dbReference>
<evidence type="ECO:0000256" key="1">
    <source>
        <dbReference type="ARBA" id="ARBA00004651"/>
    </source>
</evidence>
<dbReference type="SUPFAM" id="SSF144083">
    <property type="entry name" value="Magnesium transport protein CorA, transmembrane region"/>
    <property type="match status" value="1"/>
</dbReference>
<sequence length="378" mass="42629">MSDRSFKPIRSLTGRVRRPVAQHPVVTGSAHAVEHAGDRVSVVDSAIYVDGDRIDSPTSLADTYRSLRRHDDAVAWIGLYRPDDHELGSLAAEFDLHELAVEDAIKAHQRPKLERYGDTLFLVLRAAHYDDAHEEVHFGEVHVFVGADFVITVRHSESPDLSAVRRRLESNPDLLALGPEAIVYAILDRVVDGYRPVVAGLANDIDEIETEVFGSDPRVSRRIYELSREVIEFQRATQPLASVLEHLTAGFEKYGTGEELQRYLRDVDDHLTAVIEQVDGFRELLRDILTVNATLVAQRQNEEMRALSKVSIDQNEDVKRISAWAAILFAPTLIGTVYGMNFDDMPELHWSIGYPFALVLMVLVSVTLWGVFKVRRWI</sequence>
<dbReference type="AlphaFoldDB" id="A0A7W4W0M6"/>
<evidence type="ECO:0000313" key="14">
    <source>
        <dbReference type="Proteomes" id="UP000589626"/>
    </source>
</evidence>
<keyword evidence="6" id="KW-0460">Magnesium</keyword>
<proteinExistence type="inferred from homology"/>
<feature type="transmembrane region" description="Helical" evidence="12">
    <location>
        <begin position="321"/>
        <end position="340"/>
    </location>
</feature>
<evidence type="ECO:0000256" key="11">
    <source>
        <dbReference type="ARBA" id="ARBA00045497"/>
    </source>
</evidence>
<dbReference type="InterPro" id="IPR045863">
    <property type="entry name" value="CorA_TM1_TM2"/>
</dbReference>
<evidence type="ECO:0000256" key="6">
    <source>
        <dbReference type="ARBA" id="ARBA00022842"/>
    </source>
</evidence>
<feature type="transmembrane region" description="Helical" evidence="12">
    <location>
        <begin position="352"/>
        <end position="372"/>
    </location>
</feature>
<comment type="similarity">
    <text evidence="2">Belongs to the CorA metal ion transporter (MIT) (TC 1.A.35) family.</text>
</comment>
<evidence type="ECO:0000256" key="4">
    <source>
        <dbReference type="ARBA" id="ARBA00022475"/>
    </source>
</evidence>
<dbReference type="GO" id="GO:0015087">
    <property type="term" value="F:cobalt ion transmembrane transporter activity"/>
    <property type="evidence" value="ECO:0007669"/>
    <property type="project" value="TreeGrafter"/>
</dbReference>
<dbReference type="Gene3D" id="3.30.460.20">
    <property type="entry name" value="CorA soluble domain-like"/>
    <property type="match status" value="1"/>
</dbReference>
<accession>A0A7W4W0M6</accession>
<dbReference type="PANTHER" id="PTHR46494:SF1">
    <property type="entry name" value="CORA FAMILY METAL ION TRANSPORTER (EUROFUNG)"/>
    <property type="match status" value="1"/>
</dbReference>
<dbReference type="GO" id="GO:0000287">
    <property type="term" value="F:magnesium ion binding"/>
    <property type="evidence" value="ECO:0007669"/>
    <property type="project" value="TreeGrafter"/>
</dbReference>
<keyword evidence="7 12" id="KW-1133">Transmembrane helix</keyword>
<dbReference type="Proteomes" id="UP000589626">
    <property type="component" value="Unassembled WGS sequence"/>
</dbReference>
<evidence type="ECO:0000256" key="10">
    <source>
        <dbReference type="ARBA" id="ARBA00034269"/>
    </source>
</evidence>
<dbReference type="FunFam" id="1.20.58.340:FF:000004">
    <property type="entry name" value="Magnesium transport protein CorA"/>
    <property type="match status" value="1"/>
</dbReference>
<evidence type="ECO:0000313" key="13">
    <source>
        <dbReference type="EMBL" id="MBB3044712.1"/>
    </source>
</evidence>
<dbReference type="GO" id="GO:0015095">
    <property type="term" value="F:magnesium ion transmembrane transporter activity"/>
    <property type="evidence" value="ECO:0007669"/>
    <property type="project" value="TreeGrafter"/>
</dbReference>
<evidence type="ECO:0000256" key="7">
    <source>
        <dbReference type="ARBA" id="ARBA00022989"/>
    </source>
</evidence>
<keyword evidence="4" id="KW-1003">Cell membrane</keyword>
<dbReference type="PANTHER" id="PTHR46494">
    <property type="entry name" value="CORA FAMILY METAL ION TRANSPORTER (EUROFUNG)"/>
    <property type="match status" value="1"/>
</dbReference>
<dbReference type="Pfam" id="PF01544">
    <property type="entry name" value="CorA"/>
    <property type="match status" value="1"/>
</dbReference>
<dbReference type="InterPro" id="IPR045861">
    <property type="entry name" value="CorA_cytoplasmic_dom"/>
</dbReference>
<keyword evidence="8" id="KW-0406">Ion transport</keyword>
<dbReference type="CDD" id="cd12830">
    <property type="entry name" value="MtCorA-like"/>
    <property type="match status" value="1"/>
</dbReference>
<dbReference type="RefSeq" id="WP_183594668.1">
    <property type="nucleotide sequence ID" value="NZ_JACHWR010000003.1"/>
</dbReference>
<dbReference type="GO" id="GO:0050897">
    <property type="term" value="F:cobalt ion binding"/>
    <property type="evidence" value="ECO:0007669"/>
    <property type="project" value="TreeGrafter"/>
</dbReference>
<comment type="caution">
    <text evidence="13">The sequence shown here is derived from an EMBL/GenBank/DDBJ whole genome shotgun (WGS) entry which is preliminary data.</text>
</comment>
<evidence type="ECO:0000256" key="8">
    <source>
        <dbReference type="ARBA" id="ARBA00023065"/>
    </source>
</evidence>
<evidence type="ECO:0000256" key="5">
    <source>
        <dbReference type="ARBA" id="ARBA00022692"/>
    </source>
</evidence>
<evidence type="ECO:0000256" key="12">
    <source>
        <dbReference type="SAM" id="Phobius"/>
    </source>
</evidence>